<evidence type="ECO:0000313" key="1">
    <source>
        <dbReference type="EMBL" id="MFD1721292.1"/>
    </source>
</evidence>
<dbReference type="RefSeq" id="WP_377933397.1">
    <property type="nucleotide sequence ID" value="NZ_JBHUEA010000008.1"/>
</dbReference>
<reference evidence="2" key="1">
    <citation type="journal article" date="2019" name="Int. J. Syst. Evol. Microbiol.">
        <title>The Global Catalogue of Microorganisms (GCM) 10K type strain sequencing project: providing services to taxonomists for standard genome sequencing and annotation.</title>
        <authorList>
            <consortium name="The Broad Institute Genomics Platform"/>
            <consortium name="The Broad Institute Genome Sequencing Center for Infectious Disease"/>
            <person name="Wu L."/>
            <person name="Ma J."/>
        </authorList>
    </citation>
    <scope>NUCLEOTIDE SEQUENCE [LARGE SCALE GENOMIC DNA]</scope>
    <source>
        <strain evidence="2">CGMCC 1.12471</strain>
    </source>
</reference>
<keyword evidence="2" id="KW-1185">Reference proteome</keyword>
<evidence type="ECO:0000313" key="2">
    <source>
        <dbReference type="Proteomes" id="UP001597347"/>
    </source>
</evidence>
<proteinExistence type="predicted"/>
<name>A0ABW4LDB8_9MICO</name>
<sequence length="45" mass="4968">MLRMVRDVVDLLEHSADQLEAEGRGGLALHHRRAAAHLRPAGEPD</sequence>
<accession>A0ABW4LDB8</accession>
<dbReference type="EMBL" id="JBHUEA010000008">
    <property type="protein sequence ID" value="MFD1721292.1"/>
    <property type="molecule type" value="Genomic_DNA"/>
</dbReference>
<gene>
    <name evidence="1" type="ORF">ACFSBI_06995</name>
</gene>
<dbReference type="Proteomes" id="UP001597347">
    <property type="component" value="Unassembled WGS sequence"/>
</dbReference>
<comment type="caution">
    <text evidence="1">The sequence shown here is derived from an EMBL/GenBank/DDBJ whole genome shotgun (WGS) entry which is preliminary data.</text>
</comment>
<organism evidence="1 2">
    <name type="scientific">Amnibacterium endophyticum</name>
    <dbReference type="NCBI Taxonomy" id="2109337"/>
    <lineage>
        <taxon>Bacteria</taxon>
        <taxon>Bacillati</taxon>
        <taxon>Actinomycetota</taxon>
        <taxon>Actinomycetes</taxon>
        <taxon>Micrococcales</taxon>
        <taxon>Microbacteriaceae</taxon>
        <taxon>Amnibacterium</taxon>
    </lineage>
</organism>
<protein>
    <submittedName>
        <fullName evidence="1">Uncharacterized protein</fullName>
    </submittedName>
</protein>